<evidence type="ECO:0000313" key="2">
    <source>
        <dbReference type="EMBL" id="HIQ98060.1"/>
    </source>
</evidence>
<proteinExistence type="predicted"/>
<dbReference type="AlphaFoldDB" id="A0A9D1D296"/>
<dbReference type="Proteomes" id="UP000886886">
    <property type="component" value="Unassembled WGS sequence"/>
</dbReference>
<evidence type="ECO:0000313" key="3">
    <source>
        <dbReference type="Proteomes" id="UP000886886"/>
    </source>
</evidence>
<name>A0A9D1D296_9FIRM</name>
<sequence>MLEMVLNSLTVICMILITMLAFHYVAMHRDYQKGILHRTGNLLLYWYLKVTIAIGYGKEALRIRLLSVFRGYQPDNGNMQEIYRKEERLAQLRKQRNSFSGGYGRKAWYNLKILK</sequence>
<reference evidence="2" key="1">
    <citation type="submission" date="2020-10" db="EMBL/GenBank/DDBJ databases">
        <authorList>
            <person name="Gilroy R."/>
        </authorList>
    </citation>
    <scope>NUCLEOTIDE SEQUENCE</scope>
    <source>
        <strain evidence="2">ChiSjej3B21-11622</strain>
    </source>
</reference>
<keyword evidence="1" id="KW-0812">Transmembrane</keyword>
<organism evidence="2 3">
    <name type="scientific">Candidatus Limivivens merdigallinarum</name>
    <dbReference type="NCBI Taxonomy" id="2840859"/>
    <lineage>
        <taxon>Bacteria</taxon>
        <taxon>Bacillati</taxon>
        <taxon>Bacillota</taxon>
        <taxon>Clostridia</taxon>
        <taxon>Lachnospirales</taxon>
        <taxon>Lachnospiraceae</taxon>
        <taxon>Lachnospiraceae incertae sedis</taxon>
        <taxon>Candidatus Limivivens</taxon>
    </lineage>
</organism>
<comment type="caution">
    <text evidence="2">The sequence shown here is derived from an EMBL/GenBank/DDBJ whole genome shotgun (WGS) entry which is preliminary data.</text>
</comment>
<gene>
    <name evidence="2" type="ORF">IAB26_16040</name>
</gene>
<dbReference type="EMBL" id="DVFT01000231">
    <property type="protein sequence ID" value="HIQ98060.1"/>
    <property type="molecule type" value="Genomic_DNA"/>
</dbReference>
<accession>A0A9D1D296</accession>
<protein>
    <submittedName>
        <fullName evidence="2">Uncharacterized protein</fullName>
    </submittedName>
</protein>
<evidence type="ECO:0000256" key="1">
    <source>
        <dbReference type="SAM" id="Phobius"/>
    </source>
</evidence>
<keyword evidence="1" id="KW-0472">Membrane</keyword>
<keyword evidence="1" id="KW-1133">Transmembrane helix</keyword>
<reference evidence="2" key="2">
    <citation type="journal article" date="2021" name="PeerJ">
        <title>Extensive microbial diversity within the chicken gut microbiome revealed by metagenomics and culture.</title>
        <authorList>
            <person name="Gilroy R."/>
            <person name="Ravi A."/>
            <person name="Getino M."/>
            <person name="Pursley I."/>
            <person name="Horton D.L."/>
            <person name="Alikhan N.F."/>
            <person name="Baker D."/>
            <person name="Gharbi K."/>
            <person name="Hall N."/>
            <person name="Watson M."/>
            <person name="Adriaenssens E.M."/>
            <person name="Foster-Nyarko E."/>
            <person name="Jarju S."/>
            <person name="Secka A."/>
            <person name="Antonio M."/>
            <person name="Oren A."/>
            <person name="Chaudhuri R.R."/>
            <person name="La Ragione R."/>
            <person name="Hildebrand F."/>
            <person name="Pallen M.J."/>
        </authorList>
    </citation>
    <scope>NUCLEOTIDE SEQUENCE</scope>
    <source>
        <strain evidence="2">ChiSjej3B21-11622</strain>
    </source>
</reference>
<feature type="transmembrane region" description="Helical" evidence="1">
    <location>
        <begin position="6"/>
        <end position="26"/>
    </location>
</feature>